<dbReference type="eggNOG" id="ENOG5032YN6">
    <property type="taxonomic scope" value="Bacteria"/>
</dbReference>
<proteinExistence type="predicted"/>
<protein>
    <submittedName>
        <fullName evidence="1">Uncharacterized protein</fullName>
    </submittedName>
</protein>
<gene>
    <name evidence="1" type="ORF">KSU1_C0078</name>
</gene>
<comment type="caution">
    <text evidence="1">The sequence shown here is derived from an EMBL/GenBank/DDBJ whole genome shotgun (WGS) entry which is preliminary data.</text>
</comment>
<dbReference type="Proteomes" id="UP000002985">
    <property type="component" value="Unassembled WGS sequence"/>
</dbReference>
<accession>I3IIX9</accession>
<dbReference type="EMBL" id="BAFH01000003">
    <property type="protein sequence ID" value="GAB61674.1"/>
    <property type="molecule type" value="Genomic_DNA"/>
</dbReference>
<name>I3IIX9_9BACT</name>
<organism evidence="1 2">
    <name type="scientific">Candidatus Jettenia caeni</name>
    <dbReference type="NCBI Taxonomy" id="247490"/>
    <lineage>
        <taxon>Bacteria</taxon>
        <taxon>Pseudomonadati</taxon>
        <taxon>Planctomycetota</taxon>
        <taxon>Candidatus Brocadiia</taxon>
        <taxon>Candidatus Brocadiales</taxon>
        <taxon>Candidatus Brocadiaceae</taxon>
        <taxon>Candidatus Jettenia</taxon>
    </lineage>
</organism>
<sequence>MRIQKHFGHGRWRKLKGIGKVCLENGRICNAELHWYEAHGIGRKKMKIKRFLG</sequence>
<evidence type="ECO:0000313" key="1">
    <source>
        <dbReference type="EMBL" id="GAB61674.1"/>
    </source>
</evidence>
<keyword evidence="2" id="KW-1185">Reference proteome</keyword>
<dbReference type="AlphaFoldDB" id="I3IIX9"/>
<reference evidence="1 2" key="1">
    <citation type="journal article" date="2012" name="FEBS Lett.">
        <title>Anammox organism KSU-1 expresses a NirK-type copper-containing nitrite reductase instead of a NirS-type with cytochrome cd1.</title>
        <authorList>
            <person name="Hira D."/>
            <person name="Toh H."/>
            <person name="Migita C.T."/>
            <person name="Okubo H."/>
            <person name="Nishiyama T."/>
            <person name="Hattori M."/>
            <person name="Furukawa K."/>
            <person name="Fujii T."/>
        </authorList>
    </citation>
    <scope>NUCLEOTIDE SEQUENCE [LARGE SCALE GENOMIC DNA]</scope>
</reference>
<evidence type="ECO:0000313" key="2">
    <source>
        <dbReference type="Proteomes" id="UP000002985"/>
    </source>
</evidence>